<proteinExistence type="predicted"/>
<evidence type="ECO:0000313" key="3">
    <source>
        <dbReference type="EMBL" id="CAL1400888.1"/>
    </source>
</evidence>
<sequence length="140" mass="15572">MAIHDSSSSSDDAHPANPHTGGRSIGINGVLYKGILISNPASPFFIHPSENWGQCLVSQPLTKNNFSSWERSMIRVIDGKNKLGFFNGKIPQPSDDSPMLEPWNRNNKLLLRWIQRSVNPTIAESILYVTTAIGAWTELR</sequence>
<feature type="domain" description="Retrotransposon Copia-like N-terminal" evidence="2">
    <location>
        <begin position="47"/>
        <end position="93"/>
    </location>
</feature>
<dbReference type="Proteomes" id="UP001497516">
    <property type="component" value="Chromosome 7"/>
</dbReference>
<reference evidence="3 4" key="1">
    <citation type="submission" date="2024-04" db="EMBL/GenBank/DDBJ databases">
        <authorList>
            <person name="Fracassetti M."/>
        </authorList>
    </citation>
    <scope>NUCLEOTIDE SEQUENCE [LARGE SCALE GENOMIC DNA]</scope>
</reference>
<feature type="compositionally biased region" description="Low complexity" evidence="1">
    <location>
        <begin position="1"/>
        <end position="10"/>
    </location>
</feature>
<organism evidence="3 4">
    <name type="scientific">Linum trigynum</name>
    <dbReference type="NCBI Taxonomy" id="586398"/>
    <lineage>
        <taxon>Eukaryota</taxon>
        <taxon>Viridiplantae</taxon>
        <taxon>Streptophyta</taxon>
        <taxon>Embryophyta</taxon>
        <taxon>Tracheophyta</taxon>
        <taxon>Spermatophyta</taxon>
        <taxon>Magnoliopsida</taxon>
        <taxon>eudicotyledons</taxon>
        <taxon>Gunneridae</taxon>
        <taxon>Pentapetalae</taxon>
        <taxon>rosids</taxon>
        <taxon>fabids</taxon>
        <taxon>Malpighiales</taxon>
        <taxon>Linaceae</taxon>
        <taxon>Linum</taxon>
    </lineage>
</organism>
<gene>
    <name evidence="3" type="ORF">LTRI10_LOCUS40988</name>
</gene>
<evidence type="ECO:0000259" key="2">
    <source>
        <dbReference type="Pfam" id="PF14244"/>
    </source>
</evidence>
<evidence type="ECO:0000256" key="1">
    <source>
        <dbReference type="SAM" id="MobiDB-lite"/>
    </source>
</evidence>
<dbReference type="InterPro" id="IPR029472">
    <property type="entry name" value="Copia-like_N"/>
</dbReference>
<dbReference type="EMBL" id="OZ034820">
    <property type="protein sequence ID" value="CAL1400888.1"/>
    <property type="molecule type" value="Genomic_DNA"/>
</dbReference>
<feature type="region of interest" description="Disordered" evidence="1">
    <location>
        <begin position="1"/>
        <end position="21"/>
    </location>
</feature>
<evidence type="ECO:0000313" key="4">
    <source>
        <dbReference type="Proteomes" id="UP001497516"/>
    </source>
</evidence>
<protein>
    <recommendedName>
        <fullName evidence="2">Retrotransposon Copia-like N-terminal domain-containing protein</fullName>
    </recommendedName>
</protein>
<dbReference type="PANTHER" id="PTHR37610:SF97">
    <property type="entry name" value="RETROTRANSPOSON GAG DOMAIN-CONTAINING PROTEIN"/>
    <property type="match status" value="1"/>
</dbReference>
<name>A0AAV2FTA7_9ROSI</name>
<accession>A0AAV2FTA7</accession>
<dbReference type="AlphaFoldDB" id="A0AAV2FTA7"/>
<dbReference type="Pfam" id="PF14244">
    <property type="entry name" value="Retrotran_gag_3"/>
    <property type="match status" value="1"/>
</dbReference>
<dbReference type="PANTHER" id="PTHR37610">
    <property type="entry name" value="CCHC-TYPE DOMAIN-CONTAINING PROTEIN"/>
    <property type="match status" value="1"/>
</dbReference>
<keyword evidence="4" id="KW-1185">Reference proteome</keyword>